<evidence type="ECO:0000313" key="5">
    <source>
        <dbReference type="EMBL" id="MDP9826157.1"/>
    </source>
</evidence>
<dbReference type="InterPro" id="IPR036388">
    <property type="entry name" value="WH-like_DNA-bd_sf"/>
</dbReference>
<keyword evidence="1" id="KW-0805">Transcription regulation</keyword>
<gene>
    <name evidence="5" type="ORF">J2S57_001906</name>
</gene>
<dbReference type="EMBL" id="JAUSQZ010000001">
    <property type="protein sequence ID" value="MDP9826157.1"/>
    <property type="molecule type" value="Genomic_DNA"/>
</dbReference>
<evidence type="ECO:0000256" key="3">
    <source>
        <dbReference type="ARBA" id="ARBA00023163"/>
    </source>
</evidence>
<dbReference type="Pfam" id="PF00392">
    <property type="entry name" value="GntR"/>
    <property type="match status" value="1"/>
</dbReference>
<organism evidence="5 6">
    <name type="scientific">Kineosporia succinea</name>
    <dbReference type="NCBI Taxonomy" id="84632"/>
    <lineage>
        <taxon>Bacteria</taxon>
        <taxon>Bacillati</taxon>
        <taxon>Actinomycetota</taxon>
        <taxon>Actinomycetes</taxon>
        <taxon>Kineosporiales</taxon>
        <taxon>Kineosporiaceae</taxon>
        <taxon>Kineosporia</taxon>
    </lineage>
</organism>
<dbReference type="CDD" id="cd07377">
    <property type="entry name" value="WHTH_GntR"/>
    <property type="match status" value="1"/>
</dbReference>
<evidence type="ECO:0000313" key="6">
    <source>
        <dbReference type="Proteomes" id="UP001235712"/>
    </source>
</evidence>
<dbReference type="SUPFAM" id="SSF46785">
    <property type="entry name" value="Winged helix' DNA-binding domain"/>
    <property type="match status" value="1"/>
</dbReference>
<dbReference type="InterPro" id="IPR011663">
    <property type="entry name" value="UTRA"/>
</dbReference>
<accession>A0ABT9P0W6</accession>
<comment type="caution">
    <text evidence="5">The sequence shown here is derived from an EMBL/GenBank/DDBJ whole genome shotgun (WGS) entry which is preliminary data.</text>
</comment>
<dbReference type="Gene3D" id="1.10.10.10">
    <property type="entry name" value="Winged helix-like DNA-binding domain superfamily/Winged helix DNA-binding domain"/>
    <property type="match status" value="1"/>
</dbReference>
<dbReference type="SUPFAM" id="SSF64288">
    <property type="entry name" value="Chorismate lyase-like"/>
    <property type="match status" value="1"/>
</dbReference>
<dbReference type="PROSITE" id="PS50949">
    <property type="entry name" value="HTH_GNTR"/>
    <property type="match status" value="1"/>
</dbReference>
<evidence type="ECO:0000256" key="1">
    <source>
        <dbReference type="ARBA" id="ARBA00023015"/>
    </source>
</evidence>
<keyword evidence="6" id="KW-1185">Reference proteome</keyword>
<protein>
    <submittedName>
        <fullName evidence="5">GntR family transcriptional regulator</fullName>
    </submittedName>
</protein>
<dbReference type="InterPro" id="IPR000524">
    <property type="entry name" value="Tscrpt_reg_HTH_GntR"/>
</dbReference>
<dbReference type="SMART" id="SM00866">
    <property type="entry name" value="UTRA"/>
    <property type="match status" value="1"/>
</dbReference>
<evidence type="ECO:0000256" key="2">
    <source>
        <dbReference type="ARBA" id="ARBA00023125"/>
    </source>
</evidence>
<proteinExistence type="predicted"/>
<dbReference type="RefSeq" id="WP_307240680.1">
    <property type="nucleotide sequence ID" value="NZ_JAUSQZ010000001.1"/>
</dbReference>
<sequence length="247" mass="26897">MAAEPKYRRIAAEIAGRVRAGDFGADGALPSQRVLSEEYDVTLMTLRAALQLVESEGLIEQRPGRGTFVVPPVVTHDQANLRSLADELNAQGVPLRTEVLGRDRQKLPREVAVELGVDAGSPGLRLERLRSVRGVALLHQVSWVPQPWADAVAEIDFRGSPLYAAIAEATGTTPERAEEALTAEALDAGLATLGQTAQGRPALVMRRTTFDGTGRAYVVDTATILDERLRIVTDRRRSEVTHTWRFG</sequence>
<name>A0ABT9P0W6_9ACTN</name>
<dbReference type="Pfam" id="PF07702">
    <property type="entry name" value="UTRA"/>
    <property type="match status" value="1"/>
</dbReference>
<dbReference type="InterPro" id="IPR036390">
    <property type="entry name" value="WH_DNA-bd_sf"/>
</dbReference>
<dbReference type="Gene3D" id="3.40.1410.10">
    <property type="entry name" value="Chorismate lyase-like"/>
    <property type="match status" value="1"/>
</dbReference>
<dbReference type="Proteomes" id="UP001235712">
    <property type="component" value="Unassembled WGS sequence"/>
</dbReference>
<dbReference type="InterPro" id="IPR028978">
    <property type="entry name" value="Chorismate_lyase_/UTRA_dom_sf"/>
</dbReference>
<dbReference type="PRINTS" id="PR00035">
    <property type="entry name" value="HTHGNTR"/>
</dbReference>
<feature type="domain" description="HTH gntR-type" evidence="4">
    <location>
        <begin position="4"/>
        <end position="72"/>
    </location>
</feature>
<keyword evidence="2" id="KW-0238">DNA-binding</keyword>
<dbReference type="PANTHER" id="PTHR44846">
    <property type="entry name" value="MANNOSYL-D-GLYCERATE TRANSPORT/METABOLISM SYSTEM REPRESSOR MNGR-RELATED"/>
    <property type="match status" value="1"/>
</dbReference>
<dbReference type="InterPro" id="IPR050679">
    <property type="entry name" value="Bact_HTH_transcr_reg"/>
</dbReference>
<dbReference type="PANTHER" id="PTHR44846:SF17">
    <property type="entry name" value="GNTR-FAMILY TRANSCRIPTIONAL REGULATOR"/>
    <property type="match status" value="1"/>
</dbReference>
<reference evidence="5 6" key="1">
    <citation type="submission" date="2023-07" db="EMBL/GenBank/DDBJ databases">
        <title>Sequencing the genomes of 1000 actinobacteria strains.</title>
        <authorList>
            <person name="Klenk H.-P."/>
        </authorList>
    </citation>
    <scope>NUCLEOTIDE SEQUENCE [LARGE SCALE GENOMIC DNA]</scope>
    <source>
        <strain evidence="5 6">DSM 44388</strain>
    </source>
</reference>
<keyword evidence="3" id="KW-0804">Transcription</keyword>
<evidence type="ECO:0000259" key="4">
    <source>
        <dbReference type="PROSITE" id="PS50949"/>
    </source>
</evidence>
<dbReference type="SMART" id="SM00345">
    <property type="entry name" value="HTH_GNTR"/>
    <property type="match status" value="1"/>
</dbReference>